<organism evidence="3 4">
    <name type="scientific">Tritrichomonas foetus</name>
    <dbReference type="NCBI Taxonomy" id="1144522"/>
    <lineage>
        <taxon>Eukaryota</taxon>
        <taxon>Metamonada</taxon>
        <taxon>Parabasalia</taxon>
        <taxon>Tritrichomonadida</taxon>
        <taxon>Tritrichomonadidae</taxon>
        <taxon>Tritrichomonas</taxon>
    </lineage>
</organism>
<feature type="coiled-coil region" evidence="1">
    <location>
        <begin position="355"/>
        <end position="419"/>
    </location>
</feature>
<accession>A0A1J4KCR0</accession>
<feature type="coiled-coil region" evidence="1">
    <location>
        <begin position="544"/>
        <end position="671"/>
    </location>
</feature>
<dbReference type="Proteomes" id="UP000179807">
    <property type="component" value="Unassembled WGS sequence"/>
</dbReference>
<dbReference type="VEuPathDB" id="TrichDB:TRFO_22243"/>
<proteinExistence type="predicted"/>
<sequence length="730" mass="83922">MSESGSVASLPDLISDHLRLTRSITDKGFNQSSLHEVFRNQVDEILHSKEEIISLKAQLKMSQESIKLQEAEYAFQRKQYEDDIENLKKKEHDLIDTLTKFQNDVVQTHKYDVQVMLSQKEDEISKISNKYKKWKEKYHSLSSEFEKIKSTTDELQSTNKSLSEKLSNQTEEIEKLRQSSQISSSGIPEKHTADVDSSQIDSLSSQINSLKDRLTQSKTQSQNVIEDLNNQISKLTEENKVLKGQIESASAKIIKQQVRIGRLSDENKSISSSFAEYSNHIEQENQQLRAKAKQYRKQRTMCEDHLKQMQGIIQHVELERDAISDLLGIEADELNENWSKMTSKIEQLIHDASSINELRTQNDKLQKRLNVALEEARKPQSKTHIAGKDGYLATLQTNLKAARIELEQKNSILEKYKMRLAFNHAIELMNHNILHQINDLYHSLSSNSGVSMRPVILVVILAKRFFKVTKIEGQNDPTALQAFGEMSAVPLALKMETIRKSFTSLTQELMVLKQSFVECNETLQNAIEERDIAQLTLRSNSDEIKLTRKKMKYLKNRMQELQDELSSLVSPEMYNSVLSRLNLVEKHNTSLNDKIKELENELDQRTELEKKMNERVEQLQIKADQNSENAHQTRAQYAAKEEEIETLKSLLRDKTKEILSLERLVRRQEEKESTTSATFTCLTVENQELKKIHTNALNGSDISESTEDTDGMNDLKKAIKVEINPAFLGK</sequence>
<keyword evidence="4" id="KW-1185">Reference proteome</keyword>
<feature type="region of interest" description="Disordered" evidence="2">
    <location>
        <begin position="150"/>
        <end position="200"/>
    </location>
</feature>
<dbReference type="PANTHER" id="PTHR23159:SF31">
    <property type="entry name" value="CENTROSOME-ASSOCIATED PROTEIN CEP250 ISOFORM X1"/>
    <property type="match status" value="1"/>
</dbReference>
<protein>
    <submittedName>
        <fullName evidence="3">Uncharacterized protein</fullName>
    </submittedName>
</protein>
<name>A0A1J4KCR0_9EUKA</name>
<keyword evidence="1" id="KW-0175">Coiled coil</keyword>
<dbReference type="GeneID" id="94837153"/>
<evidence type="ECO:0000256" key="2">
    <source>
        <dbReference type="SAM" id="MobiDB-lite"/>
    </source>
</evidence>
<evidence type="ECO:0000256" key="1">
    <source>
        <dbReference type="SAM" id="Coils"/>
    </source>
</evidence>
<dbReference type="AlphaFoldDB" id="A0A1J4KCR0"/>
<evidence type="ECO:0000313" key="3">
    <source>
        <dbReference type="EMBL" id="OHT09003.1"/>
    </source>
</evidence>
<dbReference type="RefSeq" id="XP_068362139.1">
    <property type="nucleotide sequence ID" value="XM_068502449.1"/>
</dbReference>
<dbReference type="Gene3D" id="1.10.287.1490">
    <property type="match status" value="2"/>
</dbReference>
<dbReference type="PANTHER" id="PTHR23159">
    <property type="entry name" value="CENTROSOMAL PROTEIN 2"/>
    <property type="match status" value="1"/>
</dbReference>
<evidence type="ECO:0000313" key="4">
    <source>
        <dbReference type="Proteomes" id="UP000179807"/>
    </source>
</evidence>
<reference evidence="3" key="1">
    <citation type="submission" date="2016-10" db="EMBL/GenBank/DDBJ databases">
        <authorList>
            <person name="Benchimol M."/>
            <person name="Almeida L.G."/>
            <person name="Vasconcelos A.T."/>
            <person name="Perreira-Neves A."/>
            <person name="Rosa I.A."/>
            <person name="Tasca T."/>
            <person name="Bogo M.R."/>
            <person name="de Souza W."/>
        </authorList>
    </citation>
    <scope>NUCLEOTIDE SEQUENCE [LARGE SCALE GENOMIC DNA]</scope>
    <source>
        <strain evidence="3">K</strain>
    </source>
</reference>
<feature type="compositionally biased region" description="Polar residues" evidence="2">
    <location>
        <begin position="153"/>
        <end position="170"/>
    </location>
</feature>
<comment type="caution">
    <text evidence="3">The sequence shown here is derived from an EMBL/GenBank/DDBJ whole genome shotgun (WGS) entry which is preliminary data.</text>
</comment>
<gene>
    <name evidence="3" type="ORF">TRFO_22243</name>
</gene>
<dbReference type="OrthoDB" id="10645524at2759"/>
<dbReference type="EMBL" id="MLAK01000651">
    <property type="protein sequence ID" value="OHT09003.1"/>
    <property type="molecule type" value="Genomic_DNA"/>
</dbReference>